<name>D4H4F6_DENA2</name>
<protein>
    <recommendedName>
        <fullName evidence="3">NADPH-dependent FMN reductase-like domain-containing protein</fullName>
    </recommendedName>
</protein>
<dbReference type="PANTHER" id="PTHR43278">
    <property type="entry name" value="NAD(P)H-DEPENDENT FMN-CONTAINING OXIDOREDUCTASE YWQN-RELATED"/>
    <property type="match status" value="1"/>
</dbReference>
<proteinExistence type="predicted"/>
<keyword evidence="1" id="KW-0285">Flavoprotein</keyword>
<evidence type="ECO:0000256" key="2">
    <source>
        <dbReference type="ARBA" id="ARBA00022643"/>
    </source>
</evidence>
<dbReference type="Proteomes" id="UP000002012">
    <property type="component" value="Chromosome"/>
</dbReference>
<evidence type="ECO:0000256" key="1">
    <source>
        <dbReference type="ARBA" id="ARBA00022630"/>
    </source>
</evidence>
<reference evidence="4 5" key="1">
    <citation type="journal article" date="2010" name="Stand. Genomic Sci.">
        <title>Complete genome sequence of Denitrovibrio acetiphilus type strain (N2460).</title>
        <authorList>
            <person name="Kiss H."/>
            <person name="Lang E."/>
            <person name="Lapidus A."/>
            <person name="Copeland A."/>
            <person name="Nolan M."/>
            <person name="Glavina Del Rio T."/>
            <person name="Chen F."/>
            <person name="Lucas S."/>
            <person name="Tice H."/>
            <person name="Cheng J.F."/>
            <person name="Han C."/>
            <person name="Goodwin L."/>
            <person name="Pitluck S."/>
            <person name="Liolios K."/>
            <person name="Pati A."/>
            <person name="Ivanova N."/>
            <person name="Mavromatis K."/>
            <person name="Chen A."/>
            <person name="Palaniappan K."/>
            <person name="Land M."/>
            <person name="Hauser L."/>
            <person name="Chang Y.J."/>
            <person name="Jeffries C.D."/>
            <person name="Detter J.C."/>
            <person name="Brettin T."/>
            <person name="Spring S."/>
            <person name="Rohde M."/>
            <person name="Goker M."/>
            <person name="Woyke T."/>
            <person name="Bristow J."/>
            <person name="Eisen J.A."/>
            <person name="Markowitz V."/>
            <person name="Hugenholtz P."/>
            <person name="Kyrpides N.C."/>
            <person name="Klenk H.P."/>
        </authorList>
    </citation>
    <scope>NUCLEOTIDE SEQUENCE [LARGE SCALE GENOMIC DNA]</scope>
    <source>
        <strain evidence="5">DSM 12809 / NBRC 114555 / N2460</strain>
    </source>
</reference>
<dbReference type="SUPFAM" id="SSF52218">
    <property type="entry name" value="Flavoproteins"/>
    <property type="match status" value="1"/>
</dbReference>
<dbReference type="HOGENOM" id="CLU_050993_4_2_0"/>
<dbReference type="PaxDb" id="522772-Dacet_2525"/>
<dbReference type="Pfam" id="PF03358">
    <property type="entry name" value="FMN_red"/>
    <property type="match status" value="1"/>
</dbReference>
<dbReference type="InterPro" id="IPR005025">
    <property type="entry name" value="FMN_Rdtase-like_dom"/>
</dbReference>
<evidence type="ECO:0000313" key="4">
    <source>
        <dbReference type="EMBL" id="ADD69285.1"/>
    </source>
</evidence>
<dbReference type="eggNOG" id="COG0655">
    <property type="taxonomic scope" value="Bacteria"/>
</dbReference>
<dbReference type="EMBL" id="CP001968">
    <property type="protein sequence ID" value="ADD69285.1"/>
    <property type="molecule type" value="Genomic_DNA"/>
</dbReference>
<evidence type="ECO:0000313" key="5">
    <source>
        <dbReference type="Proteomes" id="UP000002012"/>
    </source>
</evidence>
<dbReference type="InParanoid" id="D4H4F6"/>
<gene>
    <name evidence="4" type="ordered locus">Dacet_2525</name>
</gene>
<dbReference type="Gene3D" id="3.40.50.360">
    <property type="match status" value="1"/>
</dbReference>
<evidence type="ECO:0000259" key="3">
    <source>
        <dbReference type="Pfam" id="PF03358"/>
    </source>
</evidence>
<dbReference type="InterPro" id="IPR051796">
    <property type="entry name" value="ISF_SsuE-like"/>
</dbReference>
<dbReference type="STRING" id="522772.Dacet_2525"/>
<sequence length="178" mass="20099">MNVVLVNAAPGSDVNSSYVAEKLHGKYDGAKRFDLCRMDFDPSYPVRKCDGAFSDDCVEESLRELMSAVYSADLIIFISPNYFSFVTGTAKMFLDKFFVFLGKGGMPVFEGEKKFFFILTQASANRGHGQPTQDWMKSFCSIFRMKFFGVTLPNCKKSEPESAKLKMDEIIMSLNMFI</sequence>
<dbReference type="RefSeq" id="WP_013011786.1">
    <property type="nucleotide sequence ID" value="NC_013943.1"/>
</dbReference>
<organism evidence="4 5">
    <name type="scientific">Denitrovibrio acetiphilus (strain DSM 12809 / NBRC 114555 / N2460)</name>
    <dbReference type="NCBI Taxonomy" id="522772"/>
    <lineage>
        <taxon>Bacteria</taxon>
        <taxon>Pseudomonadati</taxon>
        <taxon>Deferribacterota</taxon>
        <taxon>Deferribacteres</taxon>
        <taxon>Deferribacterales</taxon>
        <taxon>Geovibrionaceae</taxon>
        <taxon>Denitrovibrio</taxon>
    </lineage>
</organism>
<dbReference type="InterPro" id="IPR029039">
    <property type="entry name" value="Flavoprotein-like_sf"/>
</dbReference>
<keyword evidence="5" id="KW-1185">Reference proteome</keyword>
<dbReference type="KEGG" id="dap:Dacet_2525"/>
<keyword evidence="2" id="KW-0288">FMN</keyword>
<accession>D4H4F6</accession>
<dbReference type="GO" id="GO:0016491">
    <property type="term" value="F:oxidoreductase activity"/>
    <property type="evidence" value="ECO:0007669"/>
    <property type="project" value="InterPro"/>
</dbReference>
<dbReference type="AlphaFoldDB" id="D4H4F6"/>
<feature type="domain" description="NADPH-dependent FMN reductase-like" evidence="3">
    <location>
        <begin position="1"/>
        <end position="147"/>
    </location>
</feature>
<dbReference type="PANTHER" id="PTHR43278:SF2">
    <property type="entry name" value="IRON-SULFUR FLAVOPROTEIN"/>
    <property type="match status" value="1"/>
</dbReference>